<evidence type="ECO:0000313" key="6">
    <source>
        <dbReference type="EMBL" id="ROT70655.1"/>
    </source>
</evidence>
<dbReference type="InterPro" id="IPR020476">
    <property type="entry name" value="Nudix_hydrolase"/>
</dbReference>
<dbReference type="Proteomes" id="UP000283509">
    <property type="component" value="Unassembled WGS sequence"/>
</dbReference>
<name>A0A423T2M7_PENVA</name>
<dbReference type="PANTHER" id="PTHR12629">
    <property type="entry name" value="DIPHOSPHOINOSITOL POLYPHOSPHATE PHOSPHOHYDROLASE"/>
    <property type="match status" value="1"/>
</dbReference>
<dbReference type="GO" id="GO:0005634">
    <property type="term" value="C:nucleus"/>
    <property type="evidence" value="ECO:0007669"/>
    <property type="project" value="TreeGrafter"/>
</dbReference>
<feature type="domain" description="Nudix hydrolase" evidence="5">
    <location>
        <begin position="144"/>
        <end position="253"/>
    </location>
</feature>
<dbReference type="OrthoDB" id="2011998at2759"/>
<feature type="compositionally biased region" description="Pro residues" evidence="4">
    <location>
        <begin position="214"/>
        <end position="232"/>
    </location>
</feature>
<dbReference type="GO" id="GO:0071543">
    <property type="term" value="P:diphosphoinositol polyphosphate metabolic process"/>
    <property type="evidence" value="ECO:0007669"/>
    <property type="project" value="TreeGrafter"/>
</dbReference>
<keyword evidence="1" id="KW-0479">Metal-binding</keyword>
<feature type="region of interest" description="Disordered" evidence="4">
    <location>
        <begin position="106"/>
        <end position="132"/>
    </location>
</feature>
<dbReference type="Gene3D" id="3.90.79.10">
    <property type="entry name" value="Nucleoside Triphosphate Pyrophosphohydrolase"/>
    <property type="match status" value="1"/>
</dbReference>
<dbReference type="PRINTS" id="PR00502">
    <property type="entry name" value="NUDIXFAMILY"/>
</dbReference>
<dbReference type="Pfam" id="PF00293">
    <property type="entry name" value="NUDIX"/>
    <property type="match status" value="1"/>
</dbReference>
<dbReference type="GO" id="GO:1901909">
    <property type="term" value="P:diadenosine hexaphosphate catabolic process"/>
    <property type="evidence" value="ECO:0007669"/>
    <property type="project" value="TreeGrafter"/>
</dbReference>
<dbReference type="GO" id="GO:1901911">
    <property type="term" value="P:adenosine 5'-(hexahydrogen pentaphosphate) catabolic process"/>
    <property type="evidence" value="ECO:0007669"/>
    <property type="project" value="TreeGrafter"/>
</dbReference>
<comment type="similarity">
    <text evidence="3">Belongs to the Nudix hydrolase family.</text>
</comment>
<protein>
    <submittedName>
        <fullName evidence="6">Putative diphosphoinositol polyphosphate phosphohydrolase 3-beta-like</fullName>
    </submittedName>
</protein>
<dbReference type="InterPro" id="IPR015797">
    <property type="entry name" value="NUDIX_hydrolase-like_dom_sf"/>
</dbReference>
<evidence type="ECO:0000313" key="7">
    <source>
        <dbReference type="Proteomes" id="UP000283509"/>
    </source>
</evidence>
<proteinExistence type="inferred from homology"/>
<dbReference type="PANTHER" id="PTHR12629:SF0">
    <property type="entry name" value="DIPHOSPHOINOSITOL-POLYPHOSPHATE DIPHOSPHATASE"/>
    <property type="match status" value="1"/>
</dbReference>
<dbReference type="GO" id="GO:0046872">
    <property type="term" value="F:metal ion binding"/>
    <property type="evidence" value="ECO:0007669"/>
    <property type="project" value="UniProtKB-KW"/>
</dbReference>
<reference evidence="6 7" key="1">
    <citation type="submission" date="2018-04" db="EMBL/GenBank/DDBJ databases">
        <authorList>
            <person name="Zhang X."/>
            <person name="Yuan J."/>
            <person name="Li F."/>
            <person name="Xiang J."/>
        </authorList>
    </citation>
    <scope>NUCLEOTIDE SEQUENCE [LARGE SCALE GENOMIC DNA]</scope>
    <source>
        <tissue evidence="6">Muscle</tissue>
    </source>
</reference>
<dbReference type="InterPro" id="IPR020084">
    <property type="entry name" value="NUDIX_hydrolase_CS"/>
</dbReference>
<dbReference type="GO" id="GO:0034432">
    <property type="term" value="F:bis(5'-adenosyl)-pentaphosphatase activity"/>
    <property type="evidence" value="ECO:0007669"/>
    <property type="project" value="TreeGrafter"/>
</dbReference>
<accession>A0A423T2M7</accession>
<evidence type="ECO:0000259" key="5">
    <source>
        <dbReference type="PROSITE" id="PS51462"/>
    </source>
</evidence>
<dbReference type="STRING" id="6689.A0A423T2M7"/>
<dbReference type="SUPFAM" id="SSF55811">
    <property type="entry name" value="Nudix"/>
    <property type="match status" value="1"/>
</dbReference>
<evidence type="ECO:0000256" key="1">
    <source>
        <dbReference type="ARBA" id="ARBA00022723"/>
    </source>
</evidence>
<dbReference type="PROSITE" id="PS51462">
    <property type="entry name" value="NUDIX"/>
    <property type="match status" value="1"/>
</dbReference>
<evidence type="ECO:0000256" key="4">
    <source>
        <dbReference type="SAM" id="MobiDB-lite"/>
    </source>
</evidence>
<comment type="caution">
    <text evidence="6">The sequence shown here is derived from an EMBL/GenBank/DDBJ whole genome shotgun (WGS) entry which is preliminary data.</text>
</comment>
<organism evidence="6 7">
    <name type="scientific">Penaeus vannamei</name>
    <name type="common">Whiteleg shrimp</name>
    <name type="synonym">Litopenaeus vannamei</name>
    <dbReference type="NCBI Taxonomy" id="6689"/>
    <lineage>
        <taxon>Eukaryota</taxon>
        <taxon>Metazoa</taxon>
        <taxon>Ecdysozoa</taxon>
        <taxon>Arthropoda</taxon>
        <taxon>Crustacea</taxon>
        <taxon>Multicrustacea</taxon>
        <taxon>Malacostraca</taxon>
        <taxon>Eumalacostraca</taxon>
        <taxon>Eucarida</taxon>
        <taxon>Decapoda</taxon>
        <taxon>Dendrobranchiata</taxon>
        <taxon>Penaeoidea</taxon>
        <taxon>Penaeidae</taxon>
        <taxon>Penaeus</taxon>
    </lineage>
</organism>
<dbReference type="GO" id="GO:0005737">
    <property type="term" value="C:cytoplasm"/>
    <property type="evidence" value="ECO:0007669"/>
    <property type="project" value="TreeGrafter"/>
</dbReference>
<evidence type="ECO:0000256" key="3">
    <source>
        <dbReference type="RuleBase" id="RU003476"/>
    </source>
</evidence>
<gene>
    <name evidence="6" type="ORF">C7M84_011070</name>
</gene>
<feature type="region of interest" description="Disordered" evidence="4">
    <location>
        <begin position="213"/>
        <end position="241"/>
    </location>
</feature>
<dbReference type="GO" id="GO:0034431">
    <property type="term" value="F:bis(5'-adenosyl)-hexaphosphatase activity"/>
    <property type="evidence" value="ECO:0007669"/>
    <property type="project" value="TreeGrafter"/>
</dbReference>
<feature type="compositionally biased region" description="Polar residues" evidence="4">
    <location>
        <begin position="114"/>
        <end position="123"/>
    </location>
</feature>
<dbReference type="InterPro" id="IPR000086">
    <property type="entry name" value="NUDIX_hydrolase_dom"/>
</dbReference>
<evidence type="ECO:0000256" key="2">
    <source>
        <dbReference type="ARBA" id="ARBA00022801"/>
    </source>
</evidence>
<dbReference type="GO" id="GO:1901907">
    <property type="term" value="P:diadenosine pentaphosphate catabolic process"/>
    <property type="evidence" value="ECO:0007669"/>
    <property type="project" value="TreeGrafter"/>
</dbReference>
<keyword evidence="7" id="KW-1185">Reference proteome</keyword>
<dbReference type="PROSITE" id="PS00893">
    <property type="entry name" value="NUDIX_BOX"/>
    <property type="match status" value="1"/>
</dbReference>
<reference evidence="6 7" key="2">
    <citation type="submission" date="2019-01" db="EMBL/GenBank/DDBJ databases">
        <title>The decoding of complex shrimp genome reveals the adaptation for benthos swimmer, frequently molting mechanism and breeding impact on genome.</title>
        <authorList>
            <person name="Sun Y."/>
            <person name="Gao Y."/>
            <person name="Yu Y."/>
        </authorList>
    </citation>
    <scope>NUCLEOTIDE SEQUENCE [LARGE SCALE GENOMIC DNA]</scope>
    <source>
        <tissue evidence="6">Muscle</tissue>
    </source>
</reference>
<dbReference type="GO" id="GO:0000298">
    <property type="term" value="F:endopolyphosphatase activity"/>
    <property type="evidence" value="ECO:0007669"/>
    <property type="project" value="TreeGrafter"/>
</dbReference>
<dbReference type="EMBL" id="QCYY01002402">
    <property type="protein sequence ID" value="ROT70655.1"/>
    <property type="molecule type" value="Genomic_DNA"/>
</dbReference>
<dbReference type="GO" id="GO:0008486">
    <property type="term" value="F:diphosphoinositol-polyphosphate diphosphatase activity"/>
    <property type="evidence" value="ECO:0007669"/>
    <property type="project" value="TreeGrafter"/>
</dbReference>
<sequence>MASPSTWSSLSLGSLHVSGDPKALQPAPALAGSAWAGDAGDLWRYYSDANFASATTTRCCSDSVSSDEGGSGYDVALSDISCDDNNNSSSVNLNVATGDPSALFLQQEKDKGDSNNNTVASDTDWTDTKSKNASPRHRLVDEEGFIRRAACLCVDETESKVLLVSSKKDLCSWLVPGGGVEEGEEPAEAAVREAWEEAGVQGRVTRYLGVFEIPHPPTPKPSRPNPHPPPSPNKFRRMGGRWIVGWRERRHGE</sequence>
<keyword evidence="2 3" id="KW-0378">Hydrolase</keyword>
<dbReference type="AlphaFoldDB" id="A0A423T2M7"/>